<comment type="subunit">
    <text evidence="8">Monomer.</text>
</comment>
<feature type="binding site" evidence="8">
    <location>
        <position position="64"/>
    </location>
    <ligand>
        <name>GTP</name>
        <dbReference type="ChEBI" id="CHEBI:37565"/>
    </ligand>
</feature>
<keyword evidence="4 8" id="KW-0547">Nucleotide-binding</keyword>
<organism evidence="10 11">
    <name type="scientific">Alkalilimnicola ehrlichii (strain ATCC BAA-1101 / DSM 17681 / MLHE-1)</name>
    <dbReference type="NCBI Taxonomy" id="187272"/>
    <lineage>
        <taxon>Bacteria</taxon>
        <taxon>Pseudomonadati</taxon>
        <taxon>Pseudomonadota</taxon>
        <taxon>Gammaproteobacteria</taxon>
        <taxon>Chromatiales</taxon>
        <taxon>Ectothiorhodospiraceae</taxon>
        <taxon>Alkalilimnicola</taxon>
    </lineage>
</organism>
<keyword evidence="7 8" id="KW-0501">Molybdenum cofactor biosynthesis</keyword>
<dbReference type="eggNOG" id="COG0746">
    <property type="taxonomic scope" value="Bacteria"/>
</dbReference>
<dbReference type="CDD" id="cd02503">
    <property type="entry name" value="MobA"/>
    <property type="match status" value="1"/>
</dbReference>
<dbReference type="InterPro" id="IPR013482">
    <property type="entry name" value="Molybde_CF_guanTrfase"/>
</dbReference>
<feature type="binding site" evidence="8">
    <location>
        <position position="36"/>
    </location>
    <ligand>
        <name>GTP</name>
        <dbReference type="ChEBI" id="CHEBI:37565"/>
    </ligand>
</feature>
<gene>
    <name evidence="8" type="primary">mobA</name>
    <name evidence="10" type="ordered locus">Mlg_1304</name>
</gene>
<dbReference type="PANTHER" id="PTHR19136">
    <property type="entry name" value="MOLYBDENUM COFACTOR GUANYLYLTRANSFERASE"/>
    <property type="match status" value="1"/>
</dbReference>
<dbReference type="RefSeq" id="WP_011629048.1">
    <property type="nucleotide sequence ID" value="NC_008340.1"/>
</dbReference>
<keyword evidence="1 8" id="KW-0963">Cytoplasm</keyword>
<keyword evidence="6 8" id="KW-0342">GTP-binding</keyword>
<dbReference type="HOGENOM" id="CLU_055597_5_1_6"/>
<keyword evidence="11" id="KW-1185">Reference proteome</keyword>
<name>Q0A934_ALKEH</name>
<dbReference type="HAMAP" id="MF_00316">
    <property type="entry name" value="MobA"/>
    <property type="match status" value="1"/>
</dbReference>
<dbReference type="Pfam" id="PF12804">
    <property type="entry name" value="NTP_transf_3"/>
    <property type="match status" value="1"/>
</dbReference>
<evidence type="ECO:0000259" key="9">
    <source>
        <dbReference type="Pfam" id="PF12804"/>
    </source>
</evidence>
<comment type="similarity">
    <text evidence="8">Belongs to the MobA family.</text>
</comment>
<dbReference type="Proteomes" id="UP000001962">
    <property type="component" value="Chromosome"/>
</dbReference>
<dbReference type="EMBL" id="CP000453">
    <property type="protein sequence ID" value="ABI56653.1"/>
    <property type="molecule type" value="Genomic_DNA"/>
</dbReference>
<evidence type="ECO:0000256" key="5">
    <source>
        <dbReference type="ARBA" id="ARBA00022842"/>
    </source>
</evidence>
<feature type="binding site" evidence="8">
    <location>
        <position position="82"/>
    </location>
    <ligand>
        <name>GTP</name>
        <dbReference type="ChEBI" id="CHEBI:37565"/>
    </ligand>
</feature>
<dbReference type="AlphaFoldDB" id="Q0A934"/>
<dbReference type="GO" id="GO:0046872">
    <property type="term" value="F:metal ion binding"/>
    <property type="evidence" value="ECO:0007669"/>
    <property type="project" value="UniProtKB-KW"/>
</dbReference>
<evidence type="ECO:0000256" key="8">
    <source>
        <dbReference type="HAMAP-Rule" id="MF_00316"/>
    </source>
</evidence>
<evidence type="ECO:0000256" key="7">
    <source>
        <dbReference type="ARBA" id="ARBA00023150"/>
    </source>
</evidence>
<evidence type="ECO:0000256" key="1">
    <source>
        <dbReference type="ARBA" id="ARBA00022490"/>
    </source>
</evidence>
<dbReference type="InterPro" id="IPR025877">
    <property type="entry name" value="MobA-like_NTP_Trfase"/>
</dbReference>
<dbReference type="GO" id="GO:0005525">
    <property type="term" value="F:GTP binding"/>
    <property type="evidence" value="ECO:0007669"/>
    <property type="project" value="UniProtKB-UniRule"/>
</dbReference>
<reference evidence="11" key="1">
    <citation type="submission" date="2006-08" db="EMBL/GenBank/DDBJ databases">
        <title>Complete sequence of Alkalilimnicola ehrilichei MLHE-1.</title>
        <authorList>
            <person name="Copeland A."/>
            <person name="Lucas S."/>
            <person name="Lapidus A."/>
            <person name="Barry K."/>
            <person name="Detter J.C."/>
            <person name="Glavina del Rio T."/>
            <person name="Hammon N."/>
            <person name="Israni S."/>
            <person name="Dalin E."/>
            <person name="Tice H."/>
            <person name="Pitluck S."/>
            <person name="Sims D."/>
            <person name="Brettin T."/>
            <person name="Bruce D."/>
            <person name="Han C."/>
            <person name="Tapia R."/>
            <person name="Gilna P."/>
            <person name="Schmutz J."/>
            <person name="Larimer F."/>
            <person name="Land M."/>
            <person name="Hauser L."/>
            <person name="Kyrpides N."/>
            <person name="Mikhailova N."/>
            <person name="Oremland R.S."/>
            <person name="Hoeft S.E."/>
            <person name="Switzer-Blum J."/>
            <person name="Kulp T."/>
            <person name="King G."/>
            <person name="Tabita R."/>
            <person name="Witte B."/>
            <person name="Santini J.M."/>
            <person name="Basu P."/>
            <person name="Hollibaugh J.T."/>
            <person name="Xie G."/>
            <person name="Stolz J.F."/>
            <person name="Richardson P."/>
        </authorList>
    </citation>
    <scope>NUCLEOTIDE SEQUENCE [LARGE SCALE GENOMIC DNA]</scope>
    <source>
        <strain evidence="11">ATCC BAA-1101 / DSM 17681 / MLHE-1</strain>
    </source>
</reference>
<keyword evidence="5 8" id="KW-0460">Magnesium</keyword>
<dbReference type="GO" id="GO:1902758">
    <property type="term" value="P:bis(molybdopterin guanine dinucleotide)molybdenum biosynthetic process"/>
    <property type="evidence" value="ECO:0007669"/>
    <property type="project" value="TreeGrafter"/>
</dbReference>
<accession>Q0A934</accession>
<comment type="catalytic activity">
    <reaction evidence="8">
        <text>Mo-molybdopterin + GTP + H(+) = Mo-molybdopterin guanine dinucleotide + diphosphate</text>
        <dbReference type="Rhea" id="RHEA:34243"/>
        <dbReference type="ChEBI" id="CHEBI:15378"/>
        <dbReference type="ChEBI" id="CHEBI:33019"/>
        <dbReference type="ChEBI" id="CHEBI:37565"/>
        <dbReference type="ChEBI" id="CHEBI:71302"/>
        <dbReference type="ChEBI" id="CHEBI:71310"/>
        <dbReference type="EC" id="2.7.7.77"/>
    </reaction>
</comment>
<keyword evidence="10" id="KW-0548">Nucleotidyltransferase</keyword>
<dbReference type="Gene3D" id="3.90.550.10">
    <property type="entry name" value="Spore Coat Polysaccharide Biosynthesis Protein SpsA, Chain A"/>
    <property type="match status" value="1"/>
</dbReference>
<keyword evidence="3 8" id="KW-0479">Metal-binding</keyword>
<protein>
    <recommendedName>
        <fullName evidence="8">Molybdenum cofactor guanylyltransferase</fullName>
        <shortName evidence="8">MoCo guanylyltransferase</shortName>
        <ecNumber evidence="8">2.7.7.77</ecNumber>
    </recommendedName>
    <alternativeName>
        <fullName evidence="8">GTP:molybdopterin guanylyltransferase</fullName>
    </alternativeName>
    <alternativeName>
        <fullName evidence="8">Mo-MPT guanylyltransferase</fullName>
    </alternativeName>
    <alternativeName>
        <fullName evidence="8">Molybdopterin guanylyltransferase</fullName>
    </alternativeName>
    <alternativeName>
        <fullName evidence="8">Molybdopterin-guanine dinucleotide synthase</fullName>
        <shortName evidence="8">MGD synthase</shortName>
    </alternativeName>
</protein>
<dbReference type="OrthoDB" id="9788394at2"/>
<evidence type="ECO:0000256" key="6">
    <source>
        <dbReference type="ARBA" id="ARBA00023134"/>
    </source>
</evidence>
<dbReference type="EC" id="2.7.7.77" evidence="8"/>
<dbReference type="GO" id="GO:0005737">
    <property type="term" value="C:cytoplasm"/>
    <property type="evidence" value="ECO:0007669"/>
    <property type="project" value="UniProtKB-SubCell"/>
</dbReference>
<evidence type="ECO:0000313" key="10">
    <source>
        <dbReference type="EMBL" id="ABI56653.1"/>
    </source>
</evidence>
<evidence type="ECO:0000256" key="4">
    <source>
        <dbReference type="ARBA" id="ARBA00022741"/>
    </source>
</evidence>
<dbReference type="SUPFAM" id="SSF53448">
    <property type="entry name" value="Nucleotide-diphospho-sugar transferases"/>
    <property type="match status" value="1"/>
</dbReference>
<keyword evidence="2 8" id="KW-0808">Transferase</keyword>
<comment type="subcellular location">
    <subcellularLocation>
        <location evidence="8">Cytoplasm</location>
    </subcellularLocation>
</comment>
<dbReference type="PANTHER" id="PTHR19136:SF81">
    <property type="entry name" value="MOLYBDENUM COFACTOR GUANYLYLTRANSFERASE"/>
    <property type="match status" value="1"/>
</dbReference>
<dbReference type="NCBIfam" id="TIGR02665">
    <property type="entry name" value="molyb_mobA"/>
    <property type="match status" value="1"/>
</dbReference>
<feature type="binding site" evidence="8">
    <location>
        <begin position="23"/>
        <end position="25"/>
    </location>
    <ligand>
        <name>GTP</name>
        <dbReference type="ChEBI" id="CHEBI:37565"/>
    </ligand>
</feature>
<evidence type="ECO:0000313" key="11">
    <source>
        <dbReference type="Proteomes" id="UP000001962"/>
    </source>
</evidence>
<feature type="binding site" evidence="8">
    <location>
        <position position="112"/>
    </location>
    <ligand>
        <name>GTP</name>
        <dbReference type="ChEBI" id="CHEBI:37565"/>
    </ligand>
</feature>
<dbReference type="KEGG" id="aeh:Mlg_1304"/>
<dbReference type="InterPro" id="IPR029044">
    <property type="entry name" value="Nucleotide-diphossugar_trans"/>
</dbReference>
<comment type="function">
    <text evidence="8">Transfers a GMP moiety from GTP to Mo-molybdopterin (Mo-MPT) cofactor (Moco or molybdenum cofactor) to form Mo-molybdopterin guanine dinucleotide (Mo-MGD) cofactor.</text>
</comment>
<sequence>MPDTASSSQARPARQPGITGVVLSGGRARRMGGQDKGLLPLAGQPMIHWVLRALCPQVQRVLINANRHLYRYRALGHPVVEDSLPDYPGPLAGMLSGMEAAATEFIAIVPCDAPLLPHDLVKRLADARTRERADIATAYGAGRLQPTFALIRCDLAGDLRAYLTAGEGKIDRWYRRHRLAVVDLEAPPEAFLNVNTPNELAILDQRLREE</sequence>
<evidence type="ECO:0000256" key="2">
    <source>
        <dbReference type="ARBA" id="ARBA00022679"/>
    </source>
</evidence>
<feature type="domain" description="MobA-like NTP transferase" evidence="9">
    <location>
        <begin position="20"/>
        <end position="177"/>
    </location>
</feature>
<evidence type="ECO:0000256" key="3">
    <source>
        <dbReference type="ARBA" id="ARBA00022723"/>
    </source>
</evidence>
<dbReference type="GO" id="GO:0061603">
    <property type="term" value="F:molybdenum cofactor guanylyltransferase activity"/>
    <property type="evidence" value="ECO:0007669"/>
    <property type="project" value="UniProtKB-EC"/>
</dbReference>
<comment type="cofactor">
    <cofactor evidence="8">
        <name>Mg(2+)</name>
        <dbReference type="ChEBI" id="CHEBI:18420"/>
    </cofactor>
</comment>
<proteinExistence type="inferred from homology"/>
<comment type="domain">
    <text evidence="8">The N-terminal domain determines nucleotide recognition and specific binding, while the C-terminal domain determines the specific binding to the target protein.</text>
</comment>
<feature type="binding site" evidence="8">
    <location>
        <position position="112"/>
    </location>
    <ligand>
        <name>Mg(2+)</name>
        <dbReference type="ChEBI" id="CHEBI:18420"/>
    </ligand>
</feature>